<dbReference type="Proteomes" id="UP000286997">
    <property type="component" value="Unassembled WGS sequence"/>
</dbReference>
<evidence type="ECO:0000313" key="2">
    <source>
        <dbReference type="Proteomes" id="UP000286997"/>
    </source>
</evidence>
<evidence type="ECO:0000313" key="1">
    <source>
        <dbReference type="EMBL" id="RVU21502.1"/>
    </source>
</evidence>
<organism evidence="1 2">
    <name type="scientific">Methylobacterium oryzihabitans</name>
    <dbReference type="NCBI Taxonomy" id="2499852"/>
    <lineage>
        <taxon>Bacteria</taxon>
        <taxon>Pseudomonadati</taxon>
        <taxon>Pseudomonadota</taxon>
        <taxon>Alphaproteobacteria</taxon>
        <taxon>Hyphomicrobiales</taxon>
        <taxon>Methylobacteriaceae</taxon>
        <taxon>Methylobacterium</taxon>
    </lineage>
</organism>
<proteinExistence type="predicted"/>
<keyword evidence="2" id="KW-1185">Reference proteome</keyword>
<dbReference type="EMBL" id="SACP01000001">
    <property type="protein sequence ID" value="RVU21502.1"/>
    <property type="molecule type" value="Genomic_DNA"/>
</dbReference>
<accession>A0A437PGV9</accession>
<name>A0A437PGV9_9HYPH</name>
<dbReference type="AlphaFoldDB" id="A0A437PGV9"/>
<dbReference type="OrthoDB" id="7998886at2"/>
<evidence type="ECO:0008006" key="3">
    <source>
        <dbReference type="Google" id="ProtNLM"/>
    </source>
</evidence>
<sequence length="69" mass="7278">MKVIPSNLAASYGQTQSTASSLSDALLLPMLGHDLRALYGDAGASPVPEELARLIERLRPAAEERSDGV</sequence>
<comment type="caution">
    <text evidence="1">The sequence shown here is derived from an EMBL/GenBank/DDBJ whole genome shotgun (WGS) entry which is preliminary data.</text>
</comment>
<gene>
    <name evidence="1" type="ORF">EOE48_00115</name>
</gene>
<reference evidence="1 2" key="1">
    <citation type="submission" date="2019-01" db="EMBL/GenBank/DDBJ databases">
        <authorList>
            <person name="Chen W.-M."/>
        </authorList>
    </citation>
    <scope>NUCLEOTIDE SEQUENCE [LARGE SCALE GENOMIC DNA]</scope>
    <source>
        <strain evidence="1 2">TER-1</strain>
    </source>
</reference>
<dbReference type="RefSeq" id="WP_127726744.1">
    <property type="nucleotide sequence ID" value="NZ_SACP01000001.1"/>
</dbReference>
<protein>
    <recommendedName>
        <fullName evidence="3">Anti-sigma factor NepR domain-containing protein</fullName>
    </recommendedName>
</protein>